<evidence type="ECO:0008006" key="6">
    <source>
        <dbReference type="Google" id="ProtNLM"/>
    </source>
</evidence>
<keyword evidence="1" id="KW-0597">Phosphoprotein</keyword>
<dbReference type="SMART" id="SM00448">
    <property type="entry name" value="REC"/>
    <property type="match status" value="1"/>
</dbReference>
<feature type="domain" description="Response regulatory" evidence="2">
    <location>
        <begin position="5"/>
        <end position="118"/>
    </location>
</feature>
<evidence type="ECO:0000313" key="4">
    <source>
        <dbReference type="EMBL" id="MBE8719785.1"/>
    </source>
</evidence>
<dbReference type="PROSITE" id="PS50930">
    <property type="entry name" value="HTH_LYTTR"/>
    <property type="match status" value="1"/>
</dbReference>
<dbReference type="Pfam" id="PF00072">
    <property type="entry name" value="Response_reg"/>
    <property type="match status" value="1"/>
</dbReference>
<dbReference type="Gene3D" id="2.40.50.1020">
    <property type="entry name" value="LytTr DNA-binding domain"/>
    <property type="match status" value="1"/>
</dbReference>
<reference evidence="4 5" key="1">
    <citation type="submission" date="2018-02" db="EMBL/GenBank/DDBJ databases">
        <title>Sphingobacterium KA21.</title>
        <authorList>
            <person name="Vasarhelyi B.M."/>
            <person name="Deshmukh S."/>
            <person name="Balint B."/>
            <person name="Kukolya J."/>
        </authorList>
    </citation>
    <scope>NUCLEOTIDE SEQUENCE [LARGE SCALE GENOMIC DNA]</scope>
    <source>
        <strain evidence="4 5">Ka21</strain>
    </source>
</reference>
<comment type="caution">
    <text evidence="4">The sequence shown here is derived from an EMBL/GenBank/DDBJ whole genome shotgun (WGS) entry which is preliminary data.</text>
</comment>
<dbReference type="Proteomes" id="UP000618319">
    <property type="component" value="Unassembled WGS sequence"/>
</dbReference>
<dbReference type="PROSITE" id="PS50110">
    <property type="entry name" value="RESPONSE_REGULATORY"/>
    <property type="match status" value="1"/>
</dbReference>
<evidence type="ECO:0000259" key="2">
    <source>
        <dbReference type="PROSITE" id="PS50110"/>
    </source>
</evidence>
<evidence type="ECO:0000259" key="3">
    <source>
        <dbReference type="PROSITE" id="PS50930"/>
    </source>
</evidence>
<dbReference type="EMBL" id="PSKQ01000017">
    <property type="protein sequence ID" value="MBE8719785.1"/>
    <property type="molecule type" value="Genomic_DNA"/>
</dbReference>
<dbReference type="InterPro" id="IPR011006">
    <property type="entry name" value="CheY-like_superfamily"/>
</dbReference>
<protein>
    <recommendedName>
        <fullName evidence="6">DNA-binding response regulator</fullName>
    </recommendedName>
</protein>
<dbReference type="PANTHER" id="PTHR37299:SF1">
    <property type="entry name" value="STAGE 0 SPORULATION PROTEIN A HOMOLOG"/>
    <property type="match status" value="1"/>
</dbReference>
<evidence type="ECO:0000313" key="5">
    <source>
        <dbReference type="Proteomes" id="UP000618319"/>
    </source>
</evidence>
<sequence>MPKFSLLVVDDNANDATKLVEILGEFDEIDDINVVKDGFEAARLIKKQNFDMVFLDIEMPGISGIELYSSLPLDKRPALVLVTAHEEFALQGFAIDAMDFLVKPVTYEAVARALIKVFSRLNFSITIKTSVERSYMFFLMQGGIYKQVIFKDVIYIASQGNYVDIIGRDFELTGRYTMKEMELEVPASYFLRVHQSFIVNMNFVDHLVGQHLFLTEGQIEKVPINRESRKKLIRRGKDRGED</sequence>
<dbReference type="InterPro" id="IPR001789">
    <property type="entry name" value="Sig_transdc_resp-reg_receiver"/>
</dbReference>
<accession>A0ABR9T3C1</accession>
<dbReference type="RefSeq" id="WP_196937491.1">
    <property type="nucleotide sequence ID" value="NZ_MU158689.1"/>
</dbReference>
<dbReference type="InterPro" id="IPR007492">
    <property type="entry name" value="LytTR_DNA-bd_dom"/>
</dbReference>
<keyword evidence="5" id="KW-1185">Reference proteome</keyword>
<feature type="modified residue" description="4-aspartylphosphate" evidence="1">
    <location>
        <position position="56"/>
    </location>
</feature>
<evidence type="ECO:0000256" key="1">
    <source>
        <dbReference type="PROSITE-ProRule" id="PRU00169"/>
    </source>
</evidence>
<dbReference type="Gene3D" id="3.40.50.2300">
    <property type="match status" value="1"/>
</dbReference>
<dbReference type="InterPro" id="IPR046947">
    <property type="entry name" value="LytR-like"/>
</dbReference>
<dbReference type="SUPFAM" id="SSF52172">
    <property type="entry name" value="CheY-like"/>
    <property type="match status" value="1"/>
</dbReference>
<gene>
    <name evidence="4" type="ORF">C4F40_03460</name>
</gene>
<proteinExistence type="predicted"/>
<dbReference type="Pfam" id="PF04397">
    <property type="entry name" value="LytTR"/>
    <property type="match status" value="1"/>
</dbReference>
<organism evidence="4 5">
    <name type="scientific">Sphingobacterium pedocola</name>
    <dbReference type="NCBI Taxonomy" id="2082722"/>
    <lineage>
        <taxon>Bacteria</taxon>
        <taxon>Pseudomonadati</taxon>
        <taxon>Bacteroidota</taxon>
        <taxon>Sphingobacteriia</taxon>
        <taxon>Sphingobacteriales</taxon>
        <taxon>Sphingobacteriaceae</taxon>
        <taxon>Sphingobacterium</taxon>
    </lineage>
</organism>
<feature type="domain" description="HTH LytTR-type" evidence="3">
    <location>
        <begin position="151"/>
        <end position="238"/>
    </location>
</feature>
<dbReference type="PANTHER" id="PTHR37299">
    <property type="entry name" value="TRANSCRIPTIONAL REGULATOR-RELATED"/>
    <property type="match status" value="1"/>
</dbReference>
<dbReference type="SMART" id="SM00850">
    <property type="entry name" value="LytTR"/>
    <property type="match status" value="1"/>
</dbReference>
<name>A0ABR9T3C1_9SPHI</name>